<name>A0ABV0BWK5_9SPHI</name>
<comment type="caution">
    <text evidence="2">The sequence shown here is derived from an EMBL/GenBank/DDBJ whole genome shotgun (WGS) entry which is preliminary data.</text>
</comment>
<dbReference type="Proteomes" id="UP001409291">
    <property type="component" value="Unassembled WGS sequence"/>
</dbReference>
<dbReference type="Gene3D" id="3.30.9.80">
    <property type="match status" value="1"/>
</dbReference>
<protein>
    <submittedName>
        <fullName evidence="2">Oleate hydratase</fullName>
        <ecNumber evidence="2">4.2.1.53</ecNumber>
    </submittedName>
</protein>
<keyword evidence="3" id="KW-1185">Reference proteome</keyword>
<gene>
    <name evidence="2" type="ORF">ABE541_15300</name>
</gene>
<feature type="compositionally biased region" description="Basic and acidic residues" evidence="1">
    <location>
        <begin position="23"/>
        <end position="32"/>
    </location>
</feature>
<keyword evidence="2" id="KW-0456">Lyase</keyword>
<dbReference type="InterPro" id="IPR010354">
    <property type="entry name" value="Oleate_hydratase"/>
</dbReference>
<accession>A0ABV0BWK5</accession>
<sequence>MKEITSKFEKVLNASSSYGNVNHEPDSSKEQQRNTPQKSMPFSDQIGNYQRNKGIPPKSYQNSKVYIIGSGIAGMSAAYYFIRDGHIPAENIVFLEQLHIDGGSLDGSGNATEGYVIRGGREMDMTYENLWDIFQDIPALEMPEPYSVLDEYRLINDNDSNFSKARLIHNNGEIKDFSKFGLAKLDQLAIIKLLLKKKEDLDNITISDYFSESFLSSNFWTFWRTMFAFENWHSLLELKLYMHRFLHAIDGLNDLSSLVFPKYNQYDTFVTPLRRVLQKKGVNIRLNVLVSDLHIHSNTEGKTVESIITEQDGKEVIIPVGKEDFVIVTTGSMTEDTFYGDNKTAPIIEIDNSTSGQSAGWKLWKNLAAKSEVFGKPEKFCSNIEKSSWESATLTCKPSALIDKLKEYSVNDPYSGKTVTGGIITITDSNWLMSFTCNRQPHFPGQPDDVLVLWVYALFMDKQGNYIKKTMPACTGDEILSELCFHLGIVDQLDDVIKNTIVRTSFMPYITSMFMPRAKGDRPRVVPNGCKNLGLVGQFIETNNDVVFTMESSVRTARIAVYELLNLNKQVPDINPLQYDIRHLLKAAKTLNDDKPFVGEGLLRKVLKGSYFEHILPIGSNENDDHESFVQEQITKFKDWIKGIKG</sequence>
<feature type="compositionally biased region" description="Polar residues" evidence="1">
    <location>
        <begin position="33"/>
        <end position="51"/>
    </location>
</feature>
<evidence type="ECO:0000256" key="1">
    <source>
        <dbReference type="SAM" id="MobiDB-lite"/>
    </source>
</evidence>
<dbReference type="RefSeq" id="WP_132768418.1">
    <property type="nucleotide sequence ID" value="NZ_JAOQNK010000001.1"/>
</dbReference>
<evidence type="ECO:0000313" key="3">
    <source>
        <dbReference type="Proteomes" id="UP001409291"/>
    </source>
</evidence>
<dbReference type="EMBL" id="JBDJNQ010000007">
    <property type="protein sequence ID" value="MEN5378628.1"/>
    <property type="molecule type" value="Genomic_DNA"/>
</dbReference>
<dbReference type="GO" id="GO:0050151">
    <property type="term" value="F:oleate hydratase activity"/>
    <property type="evidence" value="ECO:0007669"/>
    <property type="project" value="UniProtKB-EC"/>
</dbReference>
<organism evidence="2 3">
    <name type="scientific">Sphingobacterium kitahiroshimense</name>
    <dbReference type="NCBI Taxonomy" id="470446"/>
    <lineage>
        <taxon>Bacteria</taxon>
        <taxon>Pseudomonadati</taxon>
        <taxon>Bacteroidota</taxon>
        <taxon>Sphingobacteriia</taxon>
        <taxon>Sphingobacteriales</taxon>
        <taxon>Sphingobacteriaceae</taxon>
        <taxon>Sphingobacterium</taxon>
    </lineage>
</organism>
<feature type="region of interest" description="Disordered" evidence="1">
    <location>
        <begin position="15"/>
        <end position="56"/>
    </location>
</feature>
<dbReference type="InterPro" id="IPR036188">
    <property type="entry name" value="FAD/NAD-bd_sf"/>
</dbReference>
<dbReference type="Pfam" id="PF06100">
    <property type="entry name" value="MCRA"/>
    <property type="match status" value="1"/>
</dbReference>
<dbReference type="PANTHER" id="PTHR37417">
    <property type="entry name" value="67 KDA MYOSIN-CROSS-REACTIVE ANTIGEN FAMILY PROTEIN (AFU_ORTHOLOGUE AFUA_5G09970)"/>
    <property type="match status" value="1"/>
</dbReference>
<dbReference type="PANTHER" id="PTHR37417:SF3">
    <property type="entry name" value="MYOSIN-CROSSREACTIVE PROTEIN"/>
    <property type="match status" value="1"/>
</dbReference>
<dbReference type="Gene3D" id="3.50.50.60">
    <property type="entry name" value="FAD/NAD(P)-binding domain"/>
    <property type="match status" value="2"/>
</dbReference>
<proteinExistence type="predicted"/>
<reference evidence="2 3" key="1">
    <citation type="submission" date="2024-04" db="EMBL/GenBank/DDBJ databases">
        <title>WGS of bacteria from Torrens River.</title>
        <authorList>
            <person name="Wyrsch E.R."/>
            <person name="Drigo B."/>
        </authorList>
    </citation>
    <scope>NUCLEOTIDE SEQUENCE [LARGE SCALE GENOMIC DNA]</scope>
    <source>
        <strain evidence="2 3">TWI391</strain>
    </source>
</reference>
<evidence type="ECO:0000313" key="2">
    <source>
        <dbReference type="EMBL" id="MEN5378628.1"/>
    </source>
</evidence>
<dbReference type="SUPFAM" id="SSF51905">
    <property type="entry name" value="FAD/NAD(P)-binding domain"/>
    <property type="match status" value="1"/>
</dbReference>
<dbReference type="NCBIfam" id="NF010584">
    <property type="entry name" value="PRK13977.1"/>
    <property type="match status" value="1"/>
</dbReference>
<dbReference type="EC" id="4.2.1.53" evidence="2"/>